<dbReference type="SUPFAM" id="SSF143011">
    <property type="entry name" value="RelE-like"/>
    <property type="match status" value="1"/>
</dbReference>
<dbReference type="InterPro" id="IPR035093">
    <property type="entry name" value="RelE/ParE_toxin_dom_sf"/>
</dbReference>
<proteinExistence type="predicted"/>
<organism evidence="1 2">
    <name type="scientific">Companilactobacillus farciminis</name>
    <dbReference type="NCBI Taxonomy" id="1612"/>
    <lineage>
        <taxon>Bacteria</taxon>
        <taxon>Bacillati</taxon>
        <taxon>Bacillota</taxon>
        <taxon>Bacilli</taxon>
        <taxon>Lactobacillales</taxon>
        <taxon>Lactobacillaceae</taxon>
        <taxon>Companilactobacillus</taxon>
    </lineage>
</organism>
<reference evidence="1" key="1">
    <citation type="journal article" date="2021" name="PeerJ">
        <title>Extensive microbial diversity within the chicken gut microbiome revealed by metagenomics and culture.</title>
        <authorList>
            <person name="Gilroy R."/>
            <person name="Ravi A."/>
            <person name="Getino M."/>
            <person name="Pursley I."/>
            <person name="Horton D.L."/>
            <person name="Alikhan N.F."/>
            <person name="Baker D."/>
            <person name="Gharbi K."/>
            <person name="Hall N."/>
            <person name="Watson M."/>
            <person name="Adriaenssens E.M."/>
            <person name="Foster-Nyarko E."/>
            <person name="Jarju S."/>
            <person name="Secka A."/>
            <person name="Antonio M."/>
            <person name="Oren A."/>
            <person name="Chaudhuri R.R."/>
            <person name="La Ragione R."/>
            <person name="Hildebrand F."/>
            <person name="Pallen M.J."/>
        </authorList>
    </citation>
    <scope>NUCLEOTIDE SEQUENCE</scope>
    <source>
        <strain evidence="1">7886</strain>
    </source>
</reference>
<accession>A0A921HQ91</accession>
<sequence length="98" mass="11623">MKILFGNKKIERICTQNDFALRKFGLDMSEKIEQRISELMSFETVNQLIYFSVGRCHPLQGKRKGQYAMDLVHPYRLIFVKKESKVEIVQIIEIVDYH</sequence>
<protein>
    <submittedName>
        <fullName evidence="1">Type II toxin-antitoxin system RelE/ParE family toxin</fullName>
    </submittedName>
</protein>
<gene>
    <name evidence="1" type="ORF">K8V88_02905</name>
</gene>
<name>A0A921HQ91_9LACO</name>
<dbReference type="AlphaFoldDB" id="A0A921HQ91"/>
<dbReference type="Proteomes" id="UP000747013">
    <property type="component" value="Unassembled WGS sequence"/>
</dbReference>
<evidence type="ECO:0000313" key="1">
    <source>
        <dbReference type="EMBL" id="HJF86363.1"/>
    </source>
</evidence>
<evidence type="ECO:0000313" key="2">
    <source>
        <dbReference type="Proteomes" id="UP000747013"/>
    </source>
</evidence>
<comment type="caution">
    <text evidence="1">The sequence shown here is derived from an EMBL/GenBank/DDBJ whole genome shotgun (WGS) entry which is preliminary data.</text>
</comment>
<reference evidence="1" key="2">
    <citation type="submission" date="2021-09" db="EMBL/GenBank/DDBJ databases">
        <authorList>
            <person name="Gilroy R."/>
        </authorList>
    </citation>
    <scope>NUCLEOTIDE SEQUENCE</scope>
    <source>
        <strain evidence="1">7886</strain>
    </source>
</reference>
<dbReference type="EMBL" id="DYWC01000069">
    <property type="protein sequence ID" value="HJF86363.1"/>
    <property type="molecule type" value="Genomic_DNA"/>
</dbReference>
<dbReference type="Gene3D" id="3.30.2310.20">
    <property type="entry name" value="RelE-like"/>
    <property type="match status" value="1"/>
</dbReference>